<keyword evidence="4" id="KW-0963">Cytoplasm</keyword>
<dbReference type="NCBIfam" id="TIGR00674">
    <property type="entry name" value="dapA"/>
    <property type="match status" value="1"/>
</dbReference>
<keyword evidence="11" id="KW-1133">Transmembrane helix</keyword>
<dbReference type="PANTHER" id="PTHR12128">
    <property type="entry name" value="DIHYDRODIPICOLINATE SYNTHASE"/>
    <property type="match status" value="1"/>
</dbReference>
<proteinExistence type="inferred from homology"/>
<keyword evidence="5" id="KW-0028">Amino-acid biosynthesis</keyword>
<dbReference type="PIRSF" id="PIRSF001365">
    <property type="entry name" value="DHDPS"/>
    <property type="match status" value="1"/>
</dbReference>
<keyword evidence="6" id="KW-0220">Diaminopimelate biosynthesis</keyword>
<dbReference type="InterPro" id="IPR002220">
    <property type="entry name" value="DapA-like"/>
</dbReference>
<feature type="transmembrane region" description="Helical" evidence="11">
    <location>
        <begin position="187"/>
        <end position="207"/>
    </location>
</feature>
<keyword evidence="11" id="KW-0812">Transmembrane</keyword>
<comment type="catalytic activity">
    <reaction evidence="10">
        <text>L-aspartate 4-semialdehyde + pyruvate = (2S,4S)-4-hydroxy-2,3,4,5-tetrahydrodipicolinate + H2O + H(+)</text>
        <dbReference type="Rhea" id="RHEA:34171"/>
        <dbReference type="ChEBI" id="CHEBI:15361"/>
        <dbReference type="ChEBI" id="CHEBI:15377"/>
        <dbReference type="ChEBI" id="CHEBI:15378"/>
        <dbReference type="ChEBI" id="CHEBI:67139"/>
        <dbReference type="ChEBI" id="CHEBI:537519"/>
        <dbReference type="EC" id="4.3.3.7"/>
    </reaction>
</comment>
<dbReference type="GO" id="GO:0019877">
    <property type="term" value="P:diaminopimelate biosynthetic process"/>
    <property type="evidence" value="ECO:0007669"/>
    <property type="project" value="UniProtKB-KW"/>
</dbReference>
<evidence type="ECO:0000256" key="4">
    <source>
        <dbReference type="ARBA" id="ARBA00022490"/>
    </source>
</evidence>
<keyword evidence="8 12" id="KW-0456">Lyase</keyword>
<name>A0A5J4RPQ6_9ZZZZ</name>
<organism evidence="12">
    <name type="scientific">termite gut metagenome</name>
    <dbReference type="NCBI Taxonomy" id="433724"/>
    <lineage>
        <taxon>unclassified sequences</taxon>
        <taxon>metagenomes</taxon>
        <taxon>organismal metagenomes</taxon>
    </lineage>
</organism>
<dbReference type="AlphaFoldDB" id="A0A5J4RPQ6"/>
<evidence type="ECO:0000256" key="5">
    <source>
        <dbReference type="ARBA" id="ARBA00022605"/>
    </source>
</evidence>
<dbReference type="GO" id="GO:0008840">
    <property type="term" value="F:4-hydroxy-tetrahydrodipicolinate synthase activity"/>
    <property type="evidence" value="ECO:0007669"/>
    <property type="project" value="UniProtKB-EC"/>
</dbReference>
<keyword evidence="9" id="KW-0704">Schiff base</keyword>
<evidence type="ECO:0000256" key="10">
    <source>
        <dbReference type="ARBA" id="ARBA00047836"/>
    </source>
</evidence>
<dbReference type="GO" id="GO:0005829">
    <property type="term" value="C:cytosol"/>
    <property type="evidence" value="ECO:0007669"/>
    <property type="project" value="TreeGrafter"/>
</dbReference>
<evidence type="ECO:0000313" key="12">
    <source>
        <dbReference type="EMBL" id="KAA6334881.1"/>
    </source>
</evidence>
<dbReference type="UniPathway" id="UPA00034">
    <property type="reaction ID" value="UER00017"/>
</dbReference>
<dbReference type="EC" id="4.3.3.7" evidence="3"/>
<evidence type="ECO:0000256" key="9">
    <source>
        <dbReference type="ARBA" id="ARBA00023270"/>
    </source>
</evidence>
<dbReference type="PRINTS" id="PR00146">
    <property type="entry name" value="DHPICSNTHASE"/>
</dbReference>
<comment type="pathway">
    <text evidence="2">Amino-acid biosynthesis; L-lysine biosynthesis via DAP pathway; (S)-tetrahydrodipicolinate from L-aspartate: step 3/4.</text>
</comment>
<dbReference type="SMART" id="SM01130">
    <property type="entry name" value="DHDPS"/>
    <property type="match status" value="1"/>
</dbReference>
<dbReference type="HAMAP" id="MF_00418">
    <property type="entry name" value="DapA"/>
    <property type="match status" value="1"/>
</dbReference>
<dbReference type="InterPro" id="IPR013785">
    <property type="entry name" value="Aldolase_TIM"/>
</dbReference>
<sequence length="289" mass="31977">MGVALITPFKEDESVDYDALMRMTDYLMQNNTDFLCVLGTTAETPTLTEEEKKTIKNMVVERVNKKIPILLGVGGNNTRAVAETLQKDDYTGIDAILSVTPYYNKPSQEGLYQHYRALSEATDLPIVLYNVPGRTGVNMTAETTLRIAHDFNNIIAIKEASGNITQMDDIIKNKPADFNVISGDDGITFPLITLGAIGVISVIGNAFPREFSRMTRLALQGDFANALTIHHKFTELFNLLFIDGNPAGVKSMLSAMGMIENKLRLPLVPTRITTFEAIRKVLNELNIKC</sequence>
<evidence type="ECO:0000256" key="8">
    <source>
        <dbReference type="ARBA" id="ARBA00023239"/>
    </source>
</evidence>
<dbReference type="EMBL" id="SNRY01000950">
    <property type="protein sequence ID" value="KAA6334881.1"/>
    <property type="molecule type" value="Genomic_DNA"/>
</dbReference>
<keyword evidence="11" id="KW-0472">Membrane</keyword>
<dbReference type="PANTHER" id="PTHR12128:SF66">
    <property type="entry name" value="4-HYDROXY-2-OXOGLUTARATE ALDOLASE, MITOCHONDRIAL"/>
    <property type="match status" value="1"/>
</dbReference>
<dbReference type="Gene3D" id="3.20.20.70">
    <property type="entry name" value="Aldolase class I"/>
    <property type="match status" value="1"/>
</dbReference>
<accession>A0A5J4RPQ6</accession>
<evidence type="ECO:0000256" key="1">
    <source>
        <dbReference type="ARBA" id="ARBA00003294"/>
    </source>
</evidence>
<evidence type="ECO:0000256" key="7">
    <source>
        <dbReference type="ARBA" id="ARBA00023154"/>
    </source>
</evidence>
<comment type="function">
    <text evidence="1">Catalyzes the condensation of (S)-aspartate-beta-semialdehyde [(S)-ASA] and pyruvate to 4-hydroxy-tetrahydrodipicolinate (HTPA).</text>
</comment>
<dbReference type="InterPro" id="IPR005263">
    <property type="entry name" value="DapA"/>
</dbReference>
<keyword evidence="7" id="KW-0457">Lysine biosynthesis</keyword>
<dbReference type="PROSITE" id="PS00666">
    <property type="entry name" value="DHDPS_2"/>
    <property type="match status" value="1"/>
</dbReference>
<evidence type="ECO:0000256" key="6">
    <source>
        <dbReference type="ARBA" id="ARBA00022915"/>
    </source>
</evidence>
<dbReference type="Pfam" id="PF00701">
    <property type="entry name" value="DHDPS"/>
    <property type="match status" value="1"/>
</dbReference>
<evidence type="ECO:0000256" key="11">
    <source>
        <dbReference type="SAM" id="Phobius"/>
    </source>
</evidence>
<dbReference type="CDD" id="cd00950">
    <property type="entry name" value="DHDPS"/>
    <property type="match status" value="1"/>
</dbReference>
<dbReference type="SUPFAM" id="SSF51569">
    <property type="entry name" value="Aldolase"/>
    <property type="match status" value="1"/>
</dbReference>
<comment type="caution">
    <text evidence="12">The sequence shown here is derived from an EMBL/GenBank/DDBJ whole genome shotgun (WGS) entry which is preliminary data.</text>
</comment>
<evidence type="ECO:0000256" key="2">
    <source>
        <dbReference type="ARBA" id="ARBA00005120"/>
    </source>
</evidence>
<dbReference type="InterPro" id="IPR020625">
    <property type="entry name" value="Schiff_base-form_aldolases_AS"/>
</dbReference>
<gene>
    <name evidence="12" type="ORF">EZS27_016840</name>
</gene>
<evidence type="ECO:0000256" key="3">
    <source>
        <dbReference type="ARBA" id="ARBA00012086"/>
    </source>
</evidence>
<reference evidence="12" key="1">
    <citation type="submission" date="2019-03" db="EMBL/GenBank/DDBJ databases">
        <title>Single cell metagenomics reveals metabolic interactions within the superorganism composed of flagellate Streblomastix strix and complex community of Bacteroidetes bacteria on its surface.</title>
        <authorList>
            <person name="Treitli S.C."/>
            <person name="Kolisko M."/>
            <person name="Husnik F."/>
            <person name="Keeling P."/>
            <person name="Hampl V."/>
        </authorList>
    </citation>
    <scope>NUCLEOTIDE SEQUENCE</scope>
    <source>
        <strain evidence="12">STM</strain>
    </source>
</reference>
<protein>
    <recommendedName>
        <fullName evidence="3">4-hydroxy-tetrahydrodipicolinate synthase</fullName>
        <ecNumber evidence="3">4.3.3.7</ecNumber>
    </recommendedName>
</protein>
<dbReference type="GO" id="GO:0009089">
    <property type="term" value="P:lysine biosynthetic process via diaminopimelate"/>
    <property type="evidence" value="ECO:0007669"/>
    <property type="project" value="UniProtKB-UniPathway"/>
</dbReference>